<comment type="similarity">
    <text evidence="1">Belongs to the ABC transporter superfamily.</text>
</comment>
<evidence type="ECO:0000256" key="3">
    <source>
        <dbReference type="ARBA" id="ARBA00022741"/>
    </source>
</evidence>
<keyword evidence="4 6" id="KW-0067">ATP-binding</keyword>
<dbReference type="InterPro" id="IPR027417">
    <property type="entry name" value="P-loop_NTPase"/>
</dbReference>
<dbReference type="PANTHER" id="PTHR43335:SF4">
    <property type="entry name" value="ABC TRANSPORTER, ATP-BINDING PROTEIN"/>
    <property type="match status" value="1"/>
</dbReference>
<dbReference type="Pfam" id="PF00005">
    <property type="entry name" value="ABC_tran"/>
    <property type="match status" value="1"/>
</dbReference>
<keyword evidence="7" id="KW-1185">Reference proteome</keyword>
<dbReference type="PROSITE" id="PS50893">
    <property type="entry name" value="ABC_TRANSPORTER_2"/>
    <property type="match status" value="1"/>
</dbReference>
<feature type="domain" description="ABC transporter" evidence="5">
    <location>
        <begin position="6"/>
        <end position="234"/>
    </location>
</feature>
<evidence type="ECO:0000313" key="7">
    <source>
        <dbReference type="Proteomes" id="UP000295689"/>
    </source>
</evidence>
<keyword evidence="3" id="KW-0547">Nucleotide-binding</keyword>
<protein>
    <submittedName>
        <fullName evidence="6">ABC-2 type transport system ATP-binding protein</fullName>
    </submittedName>
</protein>
<comment type="caution">
    <text evidence="6">The sequence shown here is derived from an EMBL/GenBank/DDBJ whole genome shotgun (WGS) entry which is preliminary data.</text>
</comment>
<organism evidence="6 7">
    <name type="scientific">Mesobacillus foraminis</name>
    <dbReference type="NCBI Taxonomy" id="279826"/>
    <lineage>
        <taxon>Bacteria</taxon>
        <taxon>Bacillati</taxon>
        <taxon>Bacillota</taxon>
        <taxon>Bacilli</taxon>
        <taxon>Bacillales</taxon>
        <taxon>Bacillaceae</taxon>
        <taxon>Mesobacillus</taxon>
    </lineage>
</organism>
<proteinExistence type="inferred from homology"/>
<evidence type="ECO:0000256" key="4">
    <source>
        <dbReference type="ARBA" id="ARBA00022840"/>
    </source>
</evidence>
<dbReference type="PANTHER" id="PTHR43335">
    <property type="entry name" value="ABC TRANSPORTER, ATP-BINDING PROTEIN"/>
    <property type="match status" value="1"/>
</dbReference>
<dbReference type="InterPro" id="IPR003439">
    <property type="entry name" value="ABC_transporter-like_ATP-bd"/>
</dbReference>
<dbReference type="SMART" id="SM00382">
    <property type="entry name" value="AAA"/>
    <property type="match status" value="1"/>
</dbReference>
<dbReference type="AlphaFoldDB" id="A0A4R2BB23"/>
<reference evidence="6 7" key="1">
    <citation type="journal article" date="2015" name="Stand. Genomic Sci.">
        <title>Genomic Encyclopedia of Bacterial and Archaeal Type Strains, Phase III: the genomes of soil and plant-associated and newly described type strains.</title>
        <authorList>
            <person name="Whitman W.B."/>
            <person name="Woyke T."/>
            <person name="Klenk H.P."/>
            <person name="Zhou Y."/>
            <person name="Lilburn T.G."/>
            <person name="Beck B.J."/>
            <person name="De Vos P."/>
            <person name="Vandamme P."/>
            <person name="Eisen J.A."/>
            <person name="Garrity G."/>
            <person name="Hugenholtz P."/>
            <person name="Kyrpides N.C."/>
        </authorList>
    </citation>
    <scope>NUCLEOTIDE SEQUENCE [LARGE SCALE GENOMIC DNA]</scope>
    <source>
        <strain evidence="6 7">CV53</strain>
    </source>
</reference>
<gene>
    <name evidence="6" type="ORF">EV146_108235</name>
</gene>
<sequence>MTGKALEVRSLTKKIKNKVIVDHVSFEVEKGEIFGLLGPNGAGKTTIIRMIVSLIGRTEGSVHVNGHNLDGEFKESMSEIGAIVENPEFYKYLSGYKNLLHYANMARQKITKERIEEVVRLVGLEKAVHQKVRTYSLGMRQRLGVAQALLHNPSILILDEPTNGLDPQGIREFRDYLRSLTKEGISVIVSSHLLSEMQLMCDRFAIIEHGKLIHVSSIDTLKEADRAAQNVVFEVSDSDQAIHLLMEHKLGAEAVKSGNGQFTVSVDKETIAAVNQLLVTNQIKVYGIQLVTATLEDRFLELTGKGRKEEEASVLSS</sequence>
<evidence type="ECO:0000313" key="6">
    <source>
        <dbReference type="EMBL" id="TCN24121.1"/>
    </source>
</evidence>
<keyword evidence="2" id="KW-0813">Transport</keyword>
<accession>A0A4R2BB23</accession>
<dbReference type="Proteomes" id="UP000295689">
    <property type="component" value="Unassembled WGS sequence"/>
</dbReference>
<dbReference type="Gene3D" id="3.40.50.300">
    <property type="entry name" value="P-loop containing nucleotide triphosphate hydrolases"/>
    <property type="match status" value="1"/>
</dbReference>
<dbReference type="PROSITE" id="PS00211">
    <property type="entry name" value="ABC_TRANSPORTER_1"/>
    <property type="match status" value="1"/>
</dbReference>
<dbReference type="InterPro" id="IPR003593">
    <property type="entry name" value="AAA+_ATPase"/>
</dbReference>
<name>A0A4R2BB23_9BACI</name>
<dbReference type="SUPFAM" id="SSF52540">
    <property type="entry name" value="P-loop containing nucleoside triphosphate hydrolases"/>
    <property type="match status" value="1"/>
</dbReference>
<dbReference type="GO" id="GO:0016887">
    <property type="term" value="F:ATP hydrolysis activity"/>
    <property type="evidence" value="ECO:0007669"/>
    <property type="project" value="InterPro"/>
</dbReference>
<dbReference type="EMBL" id="SLVV01000008">
    <property type="protein sequence ID" value="TCN24121.1"/>
    <property type="molecule type" value="Genomic_DNA"/>
</dbReference>
<evidence type="ECO:0000256" key="2">
    <source>
        <dbReference type="ARBA" id="ARBA00022448"/>
    </source>
</evidence>
<dbReference type="RefSeq" id="WP_132008199.1">
    <property type="nucleotide sequence ID" value="NZ_JABUHM010000007.1"/>
</dbReference>
<evidence type="ECO:0000259" key="5">
    <source>
        <dbReference type="PROSITE" id="PS50893"/>
    </source>
</evidence>
<dbReference type="GO" id="GO:0005524">
    <property type="term" value="F:ATP binding"/>
    <property type="evidence" value="ECO:0007669"/>
    <property type="project" value="UniProtKB-KW"/>
</dbReference>
<evidence type="ECO:0000256" key="1">
    <source>
        <dbReference type="ARBA" id="ARBA00005417"/>
    </source>
</evidence>
<dbReference type="InterPro" id="IPR017871">
    <property type="entry name" value="ABC_transporter-like_CS"/>
</dbReference>